<dbReference type="Pfam" id="PF00005">
    <property type="entry name" value="ABC_tran"/>
    <property type="match status" value="2"/>
</dbReference>
<dbReference type="FunFam" id="3.40.50.300:FF:000293">
    <property type="entry name" value="ATP binding cassette subfamily C member 1"/>
    <property type="match status" value="1"/>
</dbReference>
<evidence type="ECO:0000256" key="11">
    <source>
        <dbReference type="ARBA" id="ARBA00047523"/>
    </source>
</evidence>
<proteinExistence type="inferred from homology"/>
<dbReference type="GO" id="GO:0005524">
    <property type="term" value="F:ATP binding"/>
    <property type="evidence" value="ECO:0007669"/>
    <property type="project" value="UniProtKB-KW"/>
</dbReference>
<dbReference type="InterPro" id="IPR036640">
    <property type="entry name" value="ABC1_TM_sf"/>
</dbReference>
<evidence type="ECO:0000256" key="10">
    <source>
        <dbReference type="ARBA" id="ARBA00024220"/>
    </source>
</evidence>
<evidence type="ECO:0000256" key="7">
    <source>
        <dbReference type="ARBA" id="ARBA00022840"/>
    </source>
</evidence>
<feature type="transmembrane region" description="Helical" evidence="13">
    <location>
        <begin position="541"/>
        <end position="569"/>
    </location>
</feature>
<gene>
    <name evidence="16" type="ORF">LSH36_46g07043</name>
</gene>
<comment type="caution">
    <text evidence="16">The sequence shown here is derived from an EMBL/GenBank/DDBJ whole genome shotgun (WGS) entry which is preliminary data.</text>
</comment>
<keyword evidence="5" id="KW-0677">Repeat</keyword>
<dbReference type="InterPro" id="IPR050173">
    <property type="entry name" value="ABC_transporter_C-like"/>
</dbReference>
<feature type="transmembrane region" description="Helical" evidence="13">
    <location>
        <begin position="69"/>
        <end position="90"/>
    </location>
</feature>
<dbReference type="InterPro" id="IPR011527">
    <property type="entry name" value="ABC1_TM_dom"/>
</dbReference>
<feature type="domain" description="ABC transmembrane type-1" evidence="15">
    <location>
        <begin position="1130"/>
        <end position="1462"/>
    </location>
</feature>
<keyword evidence="8 13" id="KW-1133">Transmembrane helix</keyword>
<evidence type="ECO:0000256" key="8">
    <source>
        <dbReference type="ARBA" id="ARBA00022989"/>
    </source>
</evidence>
<dbReference type="SMART" id="SM00382">
    <property type="entry name" value="AAA"/>
    <property type="match status" value="2"/>
</dbReference>
<dbReference type="CDD" id="cd03250">
    <property type="entry name" value="ABCC_MRP_domain1"/>
    <property type="match status" value="1"/>
</dbReference>
<feature type="domain" description="ABC transporter" evidence="14">
    <location>
        <begin position="1499"/>
        <end position="1733"/>
    </location>
</feature>
<evidence type="ECO:0000256" key="12">
    <source>
        <dbReference type="SAM" id="MobiDB-lite"/>
    </source>
</evidence>
<feature type="transmembrane region" description="Helical" evidence="13">
    <location>
        <begin position="139"/>
        <end position="162"/>
    </location>
</feature>
<feature type="transmembrane region" description="Helical" evidence="13">
    <location>
        <begin position="1105"/>
        <end position="1126"/>
    </location>
</feature>
<feature type="transmembrane region" description="Helical" evidence="13">
    <location>
        <begin position="365"/>
        <end position="384"/>
    </location>
</feature>
<dbReference type="InterPro" id="IPR003593">
    <property type="entry name" value="AAA+_ATPase"/>
</dbReference>
<keyword evidence="9 13" id="KW-0472">Membrane</keyword>
<dbReference type="Pfam" id="PF00664">
    <property type="entry name" value="ABC_membrane"/>
    <property type="match status" value="4"/>
</dbReference>
<dbReference type="InterPro" id="IPR027417">
    <property type="entry name" value="P-loop_NTPase"/>
</dbReference>
<accession>A0AAD9K800</accession>
<dbReference type="SUPFAM" id="SSF90123">
    <property type="entry name" value="ABC transporter transmembrane region"/>
    <property type="match status" value="4"/>
</dbReference>
<dbReference type="Gene3D" id="1.20.1560.10">
    <property type="entry name" value="ABC transporter type 1, transmembrane domain"/>
    <property type="match status" value="3"/>
</dbReference>
<evidence type="ECO:0000256" key="3">
    <source>
        <dbReference type="ARBA" id="ARBA00022448"/>
    </source>
</evidence>
<keyword evidence="3" id="KW-0813">Transport</keyword>
<dbReference type="InterPro" id="IPR017871">
    <property type="entry name" value="ABC_transporter-like_CS"/>
</dbReference>
<dbReference type="PROSITE" id="PS00211">
    <property type="entry name" value="ABC_TRANSPORTER_1"/>
    <property type="match status" value="2"/>
</dbReference>
<sequence>MVINVKKPPEEELNISLLSNTSSSPGLVFTECFQNTVLVWGPCAYLTVVAPFYFWHLITSKNDVIRLNWINLTKLTAGVLLMFLCAVTMFQRVHIHHTGGVLYTAVLLAPAINFIAMGLATVLVEFGRKKGVRVTGVLFTYWLLQSVAGSLILYSVTQIYILEGNGIYNVVHSSLFLLLVFIELVFSCFVDYLPYSSLVVQHQQELPESPERSASFLSVITFWWFTGLIILGYKRPLEKSDLWSLNLEDTAKYVTPRFEKYWKQEVEKMKRSKEQAISSGSPEVNMPLKSMEGDAEPEVGIQSGKKVYRPSLTSALAKAFGLTFLFGSLLKFVYDVLIFVSPMLLRELIAFASNKSEPAWKGFSYTFLLFAIALIQSMILHQYFHRCFLTGMRLRTSLIASVYRKSLRLSNAARRISTIGEIVNLMSVDAQRFTELTTYLNLVWSGPFQICVSLYFLWLTLGPSVLAGVAIMVILIPINAVIAKKSRVLQSQQMVYKDSRIKLMSEILNGIKVLKLYAWEPSFEKKILDIRKDELRVMRKAAFLNAASSFTWSCAPFLVSLVTFAAYVLSSPDHILDAQKAFVSLSLFNILRFPLAMFPTMIANIVQISVSVKRLRLFLLNEELDPDSIQRVNSGRYSLSIKHGSFAWNTNEEKPTLQNINISIPEGQLVAVVGVVGSGKSSLLSAVLGEMEKLQGTVTVKGSVGYTAQQAWIQNATLRDNILFGKPLNDDIYKDILESCALMSDLDMLPGGDMTEIGEKGINLSGGQKQRISLGRAVYQNADIYLMDDPLSAVDSHVGKHIFDKVIGPKGLLANKTRILVTHGISFLPKMDDILVIVDGQVSERGTYKELLAREGAFAEFLKTYFAEHEDSEDEEDEESMALREEILSQLSGSTKAISILSGSKERLHRTRHDTSRSMSSTPDSPTGHRRKNTVRSVSNENMSGSNKDKLTKDDKELINSKPRSEGQKLIKEEQSATGHVKLSLFFLYLRSMKIPVCVTIFVLYTLYNATDLVANFWLSAWSNDKPINGTVDIPLRNLRLGVFGALGITEGLLEMVASFSMAMAGLVASHQIHANLTANVLRWPLGLFDRTPTGRIISRFSQDIVEIDLVLPFTVRSLIGLFYAILFKLVVIVYATPYVVVGLPVAVIVYVFIQCHSHLLDVTPGLLTEILTSMLLSLGSVSIILLGGAFTLAFGSVFASSRLHGSLLHNILRSPMMFFDMTPSGRIVNRFSKDIDTIDTVISRVLEAWLKCLLRVIETIIVISYSTPIFLAVTLPIGIFYFVIQPGKQLEIFILNKALEKRIAYVLESITKDAKEIFGKYLVERSSVFKEAREFRFYVAVSRQLKRLESVSRSPIYSHFGETIQGTTTIRAFEQQAHFIDYSDSAVDRNQECYYPSIVSNRWLAIRLELVGNCIVLFASLFAVIGRDHLSAGIVGLSITYAMGVTQTLNWAVRMTSELETNVVSVERVKEYTVTPTEADWEIPEKRPPQDWPQNGEIKFSDYSTRYREGLDLVLKDITCHIQPTEKVGIVGRTGAGKSSLTLGLFRIIEAVGGEISIDGVKISDIGLHDVRSRITIIPQDPVLFSGTLRMNLDPFDHHTDEQLWTALEHAHLKSFVLSLSEHLEYVCAEGGENLSLGQRQLVCLARALLRKTKVLVLDEATAAVDLETDDLIQQTVRTEFKDCTVITIAHRLNTIMDYDRVMVLQAGRIAEIDSPQKLLADKSSIFYGLAKDAGLANE</sequence>
<dbReference type="CDD" id="cd03244">
    <property type="entry name" value="ABCC_MRP_domain2"/>
    <property type="match status" value="1"/>
</dbReference>
<feature type="transmembrane region" description="Helical" evidence="13">
    <location>
        <begin position="37"/>
        <end position="57"/>
    </location>
</feature>
<evidence type="ECO:0000256" key="5">
    <source>
        <dbReference type="ARBA" id="ARBA00022737"/>
    </source>
</evidence>
<dbReference type="SUPFAM" id="SSF52540">
    <property type="entry name" value="P-loop containing nucleoside triphosphate hydrolases"/>
    <property type="match status" value="2"/>
</dbReference>
<dbReference type="EC" id="7.6.2.3" evidence="10"/>
<comment type="similarity">
    <text evidence="2">Belongs to the ABC transporter superfamily. ABCC family. Conjugate transporter (TC 3.A.1.208) subfamily.</text>
</comment>
<evidence type="ECO:0000256" key="1">
    <source>
        <dbReference type="ARBA" id="ARBA00004128"/>
    </source>
</evidence>
<dbReference type="CDD" id="cd18595">
    <property type="entry name" value="ABC_6TM_MRP1_2_3_6_D1_like"/>
    <property type="match status" value="1"/>
</dbReference>
<feature type="transmembrane region" description="Helical" evidence="13">
    <location>
        <begin position="464"/>
        <end position="483"/>
    </location>
</feature>
<evidence type="ECO:0000256" key="6">
    <source>
        <dbReference type="ARBA" id="ARBA00022741"/>
    </source>
</evidence>
<dbReference type="PANTHER" id="PTHR24223:SF443">
    <property type="entry name" value="MULTIDRUG-RESISTANCE LIKE PROTEIN 1, ISOFORM I"/>
    <property type="match status" value="1"/>
</dbReference>
<keyword evidence="6" id="KW-0547">Nucleotide-binding</keyword>
<dbReference type="GO" id="GO:0015431">
    <property type="term" value="F:ABC-type glutathione S-conjugate transporter activity"/>
    <property type="evidence" value="ECO:0007669"/>
    <property type="project" value="UniProtKB-EC"/>
</dbReference>
<dbReference type="Proteomes" id="UP001208570">
    <property type="component" value="Unassembled WGS sequence"/>
</dbReference>
<feature type="transmembrane region" description="Helical" evidence="13">
    <location>
        <begin position="213"/>
        <end position="233"/>
    </location>
</feature>
<feature type="transmembrane region" description="Helical" evidence="13">
    <location>
        <begin position="102"/>
        <end position="124"/>
    </location>
</feature>
<dbReference type="PROSITE" id="PS50929">
    <property type="entry name" value="ABC_TM1F"/>
    <property type="match status" value="3"/>
</dbReference>
<feature type="transmembrane region" description="Helical" evidence="13">
    <location>
        <begin position="174"/>
        <end position="193"/>
    </location>
</feature>
<feature type="domain" description="ABC transmembrane type-1" evidence="15">
    <location>
        <begin position="999"/>
        <end position="1120"/>
    </location>
</feature>
<feature type="compositionally biased region" description="Basic and acidic residues" evidence="12">
    <location>
        <begin position="947"/>
        <end position="973"/>
    </location>
</feature>
<evidence type="ECO:0000256" key="2">
    <source>
        <dbReference type="ARBA" id="ARBA00009726"/>
    </source>
</evidence>
<evidence type="ECO:0000313" key="17">
    <source>
        <dbReference type="Proteomes" id="UP001208570"/>
    </source>
</evidence>
<feature type="domain" description="ABC transmembrane type-1" evidence="15">
    <location>
        <begin position="325"/>
        <end position="607"/>
    </location>
</feature>
<dbReference type="EMBL" id="JAODUP010000046">
    <property type="protein sequence ID" value="KAK2165718.1"/>
    <property type="molecule type" value="Genomic_DNA"/>
</dbReference>
<dbReference type="CDD" id="cd18603">
    <property type="entry name" value="ABC_6TM_MRP1_2_3_6_D2_like"/>
    <property type="match status" value="1"/>
</dbReference>
<evidence type="ECO:0000256" key="9">
    <source>
        <dbReference type="ARBA" id="ARBA00023136"/>
    </source>
</evidence>
<feature type="transmembrane region" description="Helical" evidence="13">
    <location>
        <begin position="995"/>
        <end position="1019"/>
    </location>
</feature>
<comment type="catalytic activity">
    <reaction evidence="11">
        <text>leukotriene C4(in) + ATP + H2O = leukotriene C4(out) + ADP + phosphate + H(+)</text>
        <dbReference type="Rhea" id="RHEA:38963"/>
        <dbReference type="ChEBI" id="CHEBI:15377"/>
        <dbReference type="ChEBI" id="CHEBI:15378"/>
        <dbReference type="ChEBI" id="CHEBI:30616"/>
        <dbReference type="ChEBI" id="CHEBI:43474"/>
        <dbReference type="ChEBI" id="CHEBI:57973"/>
        <dbReference type="ChEBI" id="CHEBI:456216"/>
    </reaction>
    <physiologicalReaction direction="left-to-right" evidence="11">
        <dbReference type="Rhea" id="RHEA:38964"/>
    </physiologicalReaction>
</comment>
<name>A0AAD9K800_9ANNE</name>
<keyword evidence="4 13" id="KW-0812">Transmembrane</keyword>
<evidence type="ECO:0000313" key="16">
    <source>
        <dbReference type="EMBL" id="KAK2165718.1"/>
    </source>
</evidence>
<dbReference type="GO" id="GO:0005774">
    <property type="term" value="C:vacuolar membrane"/>
    <property type="evidence" value="ECO:0007669"/>
    <property type="project" value="UniProtKB-SubCell"/>
</dbReference>
<feature type="transmembrane region" description="Helical" evidence="13">
    <location>
        <begin position="1261"/>
        <end position="1285"/>
    </location>
</feature>
<feature type="domain" description="ABC transporter" evidence="14">
    <location>
        <begin position="641"/>
        <end position="864"/>
    </location>
</feature>
<feature type="transmembrane region" description="Helical" evidence="13">
    <location>
        <begin position="319"/>
        <end position="345"/>
    </location>
</feature>
<comment type="subcellular location">
    <subcellularLocation>
        <location evidence="1">Vacuole membrane</location>
        <topology evidence="1">Multi-pass membrane protein</topology>
    </subcellularLocation>
</comment>
<dbReference type="FunFam" id="3.40.50.300:FF:000074">
    <property type="entry name" value="Multidrug resistance-associated protein 5 isoform 1"/>
    <property type="match status" value="1"/>
</dbReference>
<dbReference type="InterPro" id="IPR056227">
    <property type="entry name" value="TMD0_ABC"/>
</dbReference>
<feature type="transmembrane region" description="Helical" evidence="13">
    <location>
        <begin position="581"/>
        <end position="606"/>
    </location>
</feature>
<evidence type="ECO:0000259" key="15">
    <source>
        <dbReference type="PROSITE" id="PS50929"/>
    </source>
</evidence>
<feature type="compositionally biased region" description="Polar residues" evidence="12">
    <location>
        <begin position="935"/>
        <end position="946"/>
    </location>
</feature>
<keyword evidence="7" id="KW-0067">ATP-binding</keyword>
<organism evidence="16 17">
    <name type="scientific">Paralvinella palmiformis</name>
    <dbReference type="NCBI Taxonomy" id="53620"/>
    <lineage>
        <taxon>Eukaryota</taxon>
        <taxon>Metazoa</taxon>
        <taxon>Spiralia</taxon>
        <taxon>Lophotrochozoa</taxon>
        <taxon>Annelida</taxon>
        <taxon>Polychaeta</taxon>
        <taxon>Sedentaria</taxon>
        <taxon>Canalipalpata</taxon>
        <taxon>Terebellida</taxon>
        <taxon>Terebelliformia</taxon>
        <taxon>Alvinellidae</taxon>
        <taxon>Paralvinella</taxon>
    </lineage>
</organism>
<evidence type="ECO:0000259" key="14">
    <source>
        <dbReference type="PROSITE" id="PS50893"/>
    </source>
</evidence>
<dbReference type="Gene3D" id="3.40.50.300">
    <property type="entry name" value="P-loop containing nucleotide triphosphate hydrolases"/>
    <property type="match status" value="2"/>
</dbReference>
<dbReference type="FunFam" id="1.20.1560.10:FF:000007">
    <property type="entry name" value="ATP-binding cassette subfamily C member 1"/>
    <property type="match status" value="1"/>
</dbReference>
<dbReference type="GO" id="GO:0016887">
    <property type="term" value="F:ATP hydrolysis activity"/>
    <property type="evidence" value="ECO:0007669"/>
    <property type="project" value="InterPro"/>
</dbReference>
<evidence type="ECO:0000256" key="13">
    <source>
        <dbReference type="SAM" id="Phobius"/>
    </source>
</evidence>
<evidence type="ECO:0000256" key="4">
    <source>
        <dbReference type="ARBA" id="ARBA00022692"/>
    </source>
</evidence>
<dbReference type="Pfam" id="PF24357">
    <property type="entry name" value="TMD0_ABC"/>
    <property type="match status" value="1"/>
</dbReference>
<dbReference type="InterPro" id="IPR003439">
    <property type="entry name" value="ABC_transporter-like_ATP-bd"/>
</dbReference>
<feature type="region of interest" description="Disordered" evidence="12">
    <location>
        <begin position="902"/>
        <end position="973"/>
    </location>
</feature>
<keyword evidence="17" id="KW-1185">Reference proteome</keyword>
<dbReference type="PANTHER" id="PTHR24223">
    <property type="entry name" value="ATP-BINDING CASSETTE SUB-FAMILY C"/>
    <property type="match status" value="1"/>
</dbReference>
<reference evidence="16" key="1">
    <citation type="journal article" date="2023" name="Mol. Biol. Evol.">
        <title>Third-Generation Sequencing Reveals the Adaptive Role of the Epigenome in Three Deep-Sea Polychaetes.</title>
        <authorList>
            <person name="Perez M."/>
            <person name="Aroh O."/>
            <person name="Sun Y."/>
            <person name="Lan Y."/>
            <person name="Juniper S.K."/>
            <person name="Young C.R."/>
            <person name="Angers B."/>
            <person name="Qian P.Y."/>
        </authorList>
    </citation>
    <scope>NUCLEOTIDE SEQUENCE</scope>
    <source>
        <strain evidence="16">P08H-3</strain>
    </source>
</reference>
<protein>
    <recommendedName>
        <fullName evidence="10">ABC-type glutathione-S-conjugate transporter</fullName>
        <ecNumber evidence="10">7.6.2.3</ecNumber>
    </recommendedName>
</protein>
<dbReference type="PROSITE" id="PS50893">
    <property type="entry name" value="ABC_TRANSPORTER_2"/>
    <property type="match status" value="2"/>
</dbReference>
<feature type="transmembrane region" description="Helical" evidence="13">
    <location>
        <begin position="1132"/>
        <end position="1154"/>
    </location>
</feature>
<feature type="transmembrane region" description="Helical" evidence="13">
    <location>
        <begin position="1175"/>
        <end position="1200"/>
    </location>
</feature>